<name>A0A081FWF4_9GAMM</name>
<proteinExistence type="predicted"/>
<evidence type="ECO:0000313" key="3">
    <source>
        <dbReference type="EMBL" id="KEA62859.1"/>
    </source>
</evidence>
<dbReference type="Pfam" id="PF09335">
    <property type="entry name" value="VTT_dom"/>
    <property type="match status" value="1"/>
</dbReference>
<feature type="transmembrane region" description="Helical" evidence="1">
    <location>
        <begin position="42"/>
        <end position="67"/>
    </location>
</feature>
<keyword evidence="1" id="KW-1133">Transmembrane helix</keyword>
<sequence length="142" mass="15768">MESVWADLSLPGLFLSAFISSTLLPGGSEALLAWMLAERGDWLLPVTVATFGNVLGSMLTFVMGLWLQRRYPLRILSDKHLKAQQRLERFGPSVLLLAWLPIIGDPLCLVAGWLRFNWVISLILITLGKGLRYLAVAGLLHI</sequence>
<feature type="transmembrane region" description="Helical" evidence="1">
    <location>
        <begin position="94"/>
        <end position="114"/>
    </location>
</feature>
<dbReference type="PATRIC" id="fig|1232683.4.peg.2919"/>
<dbReference type="AlphaFoldDB" id="A0A081FWF4"/>
<evidence type="ECO:0000256" key="1">
    <source>
        <dbReference type="SAM" id="Phobius"/>
    </source>
</evidence>
<organism evidence="3 4">
    <name type="scientific">Marinobacterium lacunae</name>
    <dbReference type="NCBI Taxonomy" id="1232683"/>
    <lineage>
        <taxon>Bacteria</taxon>
        <taxon>Pseudomonadati</taxon>
        <taxon>Pseudomonadota</taxon>
        <taxon>Gammaproteobacteria</taxon>
        <taxon>Oceanospirillales</taxon>
        <taxon>Oceanospirillaceae</taxon>
        <taxon>Marinobacterium</taxon>
    </lineage>
</organism>
<dbReference type="GO" id="GO:0005886">
    <property type="term" value="C:plasma membrane"/>
    <property type="evidence" value="ECO:0007669"/>
    <property type="project" value="UniProtKB-ARBA"/>
</dbReference>
<evidence type="ECO:0000259" key="2">
    <source>
        <dbReference type="Pfam" id="PF09335"/>
    </source>
</evidence>
<keyword evidence="1" id="KW-0812">Transmembrane</keyword>
<dbReference type="Proteomes" id="UP000028252">
    <property type="component" value="Unassembled WGS sequence"/>
</dbReference>
<comment type="caution">
    <text evidence="3">The sequence shown here is derived from an EMBL/GenBank/DDBJ whole genome shotgun (WGS) entry which is preliminary data.</text>
</comment>
<dbReference type="EMBL" id="JMQN01000045">
    <property type="protein sequence ID" value="KEA62859.1"/>
    <property type="molecule type" value="Genomic_DNA"/>
</dbReference>
<keyword evidence="1" id="KW-0472">Membrane</keyword>
<dbReference type="InterPro" id="IPR032816">
    <property type="entry name" value="VTT_dom"/>
</dbReference>
<dbReference type="OrthoDB" id="9814483at2"/>
<dbReference type="RefSeq" id="WP_036189893.1">
    <property type="nucleotide sequence ID" value="NZ_JMQN01000045.1"/>
</dbReference>
<reference evidence="3 4" key="1">
    <citation type="submission" date="2014-04" db="EMBL/GenBank/DDBJ databases">
        <title>Marinobacterium kochiensis sp. nov., isolated from sediment sample collected from Kochi backwaters in Kerala, India.</title>
        <authorList>
            <person name="Singh A."/>
            <person name="Pinnaka A.K."/>
        </authorList>
    </citation>
    <scope>NUCLEOTIDE SEQUENCE [LARGE SCALE GENOMIC DNA]</scope>
    <source>
        <strain evidence="3 4">AK27</strain>
    </source>
</reference>
<evidence type="ECO:0000313" key="4">
    <source>
        <dbReference type="Proteomes" id="UP000028252"/>
    </source>
</evidence>
<dbReference type="InterPro" id="IPR051311">
    <property type="entry name" value="DedA_domain"/>
</dbReference>
<keyword evidence="4" id="KW-1185">Reference proteome</keyword>
<dbReference type="STRING" id="1232683.ADIMK_2968"/>
<feature type="transmembrane region" description="Helical" evidence="1">
    <location>
        <begin position="12"/>
        <end position="36"/>
    </location>
</feature>
<gene>
    <name evidence="3" type="ORF">ADIMK_2968</name>
</gene>
<protein>
    <recommendedName>
        <fullName evidence="2">VTT domain-containing protein</fullName>
    </recommendedName>
</protein>
<feature type="transmembrane region" description="Helical" evidence="1">
    <location>
        <begin position="120"/>
        <end position="140"/>
    </location>
</feature>
<accession>A0A081FWF4</accession>
<dbReference type="eggNOG" id="COG1238">
    <property type="taxonomic scope" value="Bacteria"/>
</dbReference>
<dbReference type="PANTHER" id="PTHR42709">
    <property type="entry name" value="ALKALINE PHOSPHATASE LIKE PROTEIN"/>
    <property type="match status" value="1"/>
</dbReference>
<dbReference type="PANTHER" id="PTHR42709:SF4">
    <property type="entry name" value="INNER MEMBRANE PROTEIN YQAA"/>
    <property type="match status" value="1"/>
</dbReference>
<feature type="domain" description="VTT" evidence="2">
    <location>
        <begin position="42"/>
        <end position="139"/>
    </location>
</feature>